<proteinExistence type="inferred from homology"/>
<keyword evidence="6 14" id="KW-0964">Secreted</keyword>
<evidence type="ECO:0000256" key="8">
    <source>
        <dbReference type="ARBA" id="ARBA00022679"/>
    </source>
</evidence>
<dbReference type="PANTHER" id="PTHR47114">
    <property type="match status" value="1"/>
</dbReference>
<evidence type="ECO:0000256" key="13">
    <source>
        <dbReference type="ARBA" id="ARBA00023200"/>
    </source>
</evidence>
<gene>
    <name evidence="17" type="ORF">AB4Y39_05535</name>
</gene>
<dbReference type="RefSeq" id="WP_280041055.1">
    <property type="nucleotide sequence ID" value="NZ_CP162607.1"/>
</dbReference>
<dbReference type="Gene3D" id="3.80.10.10">
    <property type="entry name" value="Ribonuclease Inhibitor"/>
    <property type="match status" value="1"/>
</dbReference>
<name>A0AB39I1I7_9PSED</name>
<dbReference type="InterPro" id="IPR032675">
    <property type="entry name" value="LRR_dom_sf"/>
</dbReference>
<feature type="region of interest" description="Disordered" evidence="15">
    <location>
        <begin position="1512"/>
        <end position="1533"/>
    </location>
</feature>
<evidence type="ECO:0000256" key="3">
    <source>
        <dbReference type="ARBA" id="ARBA00004613"/>
    </source>
</evidence>
<evidence type="ECO:0000256" key="6">
    <source>
        <dbReference type="ARBA" id="ARBA00022525"/>
    </source>
</evidence>
<keyword evidence="9" id="KW-0677">Repeat</keyword>
<dbReference type="GO" id="GO:0030430">
    <property type="term" value="C:host cell cytoplasm"/>
    <property type="evidence" value="ECO:0007669"/>
    <property type="project" value="UniProtKB-SubCell"/>
</dbReference>
<dbReference type="PANTHER" id="PTHR47114:SF2">
    <property type="entry name" value="OLIGODENDROCYTE-MYELIN GLYCOPROTEIN"/>
    <property type="match status" value="1"/>
</dbReference>
<feature type="domain" description="NEL" evidence="16">
    <location>
        <begin position="1227"/>
        <end position="1526"/>
    </location>
</feature>
<dbReference type="InterPro" id="IPR046673">
    <property type="entry name" value="ToxA_N"/>
</dbReference>
<dbReference type="SUPFAM" id="SSF52058">
    <property type="entry name" value="L domain-like"/>
    <property type="match status" value="1"/>
</dbReference>
<feature type="active site" description="Glycyl thioester intermediate" evidence="14">
    <location>
        <position position="1315"/>
    </location>
</feature>
<evidence type="ECO:0000313" key="17">
    <source>
        <dbReference type="EMBL" id="XDK38132.1"/>
    </source>
</evidence>
<dbReference type="EMBL" id="CP162607">
    <property type="protein sequence ID" value="XDK38132.1"/>
    <property type="molecule type" value="Genomic_DNA"/>
</dbReference>
<evidence type="ECO:0000256" key="11">
    <source>
        <dbReference type="ARBA" id="ARBA00022843"/>
    </source>
</evidence>
<accession>A0AB39I1I7</accession>
<reference evidence="17" key="1">
    <citation type="submission" date="2024-07" db="EMBL/GenBank/DDBJ databases">
        <title>Identification and characteristics of a novel species of coltsfoot's symbiotic bacteria.</title>
        <authorList>
            <person name="Juszczyk A."/>
            <person name="Jasielczuk I."/>
            <person name="Gurgul A."/>
            <person name="Rogala M."/>
            <person name="Kowalczyk A."/>
            <person name="Szmatola T."/>
            <person name="Kosecka-Strojek M."/>
            <person name="Arent Z."/>
            <person name="Latowski D."/>
        </authorList>
    </citation>
    <scope>NUCLEOTIDE SEQUENCE</scope>
    <source>
        <strain evidence="17">Hg7Tf</strain>
    </source>
</reference>
<comment type="similarity">
    <text evidence="4 14">Belongs to the LRR-containing bacterial E3 ligase family.</text>
</comment>
<dbReference type="EC" id="2.3.2.27" evidence="5"/>
<evidence type="ECO:0000256" key="5">
    <source>
        <dbReference type="ARBA" id="ARBA00012483"/>
    </source>
</evidence>
<evidence type="ECO:0000256" key="2">
    <source>
        <dbReference type="ARBA" id="ARBA00004192"/>
    </source>
</evidence>
<evidence type="ECO:0000256" key="15">
    <source>
        <dbReference type="SAM" id="MobiDB-lite"/>
    </source>
</evidence>
<keyword evidence="10 14" id="KW-0833">Ubl conjugation pathway</keyword>
<evidence type="ECO:0000256" key="9">
    <source>
        <dbReference type="ARBA" id="ARBA00022737"/>
    </source>
</evidence>
<dbReference type="Pfam" id="PF14496">
    <property type="entry name" value="NEL"/>
    <property type="match status" value="1"/>
</dbReference>
<organism evidence="17">
    <name type="scientific">Pseudomonas sp. Hg7Tf</name>
    <dbReference type="NCBI Taxonomy" id="3236988"/>
    <lineage>
        <taxon>Bacteria</taxon>
        <taxon>Pseudomonadati</taxon>
        <taxon>Pseudomonadota</taxon>
        <taxon>Gammaproteobacteria</taxon>
        <taxon>Pseudomonadales</taxon>
        <taxon>Pseudomonadaceae</taxon>
        <taxon>Pseudomonas</taxon>
    </lineage>
</organism>
<comment type="subcellular location">
    <subcellularLocation>
        <location evidence="2">Host cytoplasm</location>
    </subcellularLocation>
    <subcellularLocation>
        <location evidence="3">Secreted</location>
    </subcellularLocation>
</comment>
<sequence length="1533" mass="172387">MPASNDDGTTKTPLQISFEAYQDGFIGRALPAWLRTASVEQLTALKEAMVLSLYFNQRTRSALAGLQSIDSFTLPLLQQALGPRLDAQRLQFVMGRKEPVITSQPIGSPVTAAVYANIPLLEAALRNFNEEETRPGGYLAGNRLLDPHDAQTELPTPDVFARACRQLDLGKRYQQHLDSVLSPAEGVDEQPGEGRRRVASLIARMQRYSMLVDAHIAWIKGQLHADEHQLLVKLCGLQSPINLNDDPVIPKQLSLLGCWLEGIVVLDVRDETFSPLYTSSNRVLVYIPGDPLTPWRAYPSLRHFANDLGRRLRIGSYQNFFRRFVRRRDSQRFFSRVVSGYADVSDLANIDLHERMLAFDGRLFDSLAHASIQRIKDDAAMIAVPTSAVDREVQREHDERLAAEGWTLLNLAGLFVPVLGALLLAMAAWDLLRGVYHGVQAWREGDTHEALDHVLNVAIDLAVIAATAAGIHAVRGAWQRSTVVDSLIPAQLNDGSQRLWNQDLSAYRSEIPPAAAVQDPEGLFHLGSQAWIEMDGYYYAVRQRNGTWCLSSRNGHAPGLVHNGAGAWRLWSEQPAEWEDPYRLFRRLGRFYQTFNDQQIDEILTATNLTPDQLRALHAYVRAPDACFVDTCERFALDQRIRVAILQLSQEHEVEDQQVLDAIRVLPGAEGLSEPLLVSLVMRQRRSLFQQLYDANLAGHSDETALLRRDFPGLHARAAIAVLEAAGTAQRERLLESGRVPLPMAEAARTAVRQIRVARVYEALYLHTPQSLDLARVCLKLCGKLPGAPAGQRWRLFDVTLQGPALLAVGEGEGDRCLDMLHHAGDFQLFDDQGRSLAGPGEFFSVMAAGFDDAERDAMDVSEPFAHNLRVLLAAQAKVQRQEVGQFIGPAERIGWFRPPQRLEDGRLGYPLSGRSPGHLRRPAALSRRLRLLYPAFDDAQIERWLEAVRRSGQDPDREIVRLERELSRLQVELGRWCESLPATSSQRTPRQSLSQALIGCWQHTRGTHMYSATGEFEGYRLMIWGLRLDNLPALPESVSFEHVRQLSLRDMGLRDLPADFLRAFPNVTHLELPNNRVTQLPPNLPLLRLLRELDLCDNSIVLDQTQAQTLSDCESLEVINLSSNPLGRTFSLARMIRLRRLHVQRTGISQFPPDLLSRQELNVADLRNNAITDVPEQFYRLPQRLSSAILLEWNPLNQGTVQRLREYMLANGWHIAPGWLDIPAPAPHVVRDRWLNAVGADALAQRSYTWDQMQGTEGSQAFFQLLERLLGTVDFQHRPFVLADRVFTLLEAMGQYSGLREELFGVMNNLELTCQDSAALHLSTLELRLLVWRACYEAGPGREQSALVELGRQMWRLDQVDQAALADIQARQAAGHDPDQIEVGLAYRLELRQLLNLPGQPGDMGFRAIAGLDAQQNQRLGQQILARENNERLAESLLTRDFWLAHLKRAYASRFSAVSEPFQMRSTELMEAADTAPMRDDEYKAAQEQIKEEWDRAVAALTRTLTYQTLQLPIESRAPGEEGPRPGPSTRS</sequence>
<keyword evidence="7" id="KW-0433">Leucine-rich repeat</keyword>
<evidence type="ECO:0000256" key="14">
    <source>
        <dbReference type="PROSITE-ProRule" id="PRU01398"/>
    </source>
</evidence>
<evidence type="ECO:0000256" key="7">
    <source>
        <dbReference type="ARBA" id="ARBA00022614"/>
    </source>
</evidence>
<evidence type="ECO:0000256" key="1">
    <source>
        <dbReference type="ARBA" id="ARBA00000900"/>
    </source>
</evidence>
<evidence type="ECO:0000256" key="10">
    <source>
        <dbReference type="ARBA" id="ARBA00022786"/>
    </source>
</evidence>
<dbReference type="GO" id="GO:0016567">
    <property type="term" value="P:protein ubiquitination"/>
    <property type="evidence" value="ECO:0007669"/>
    <property type="project" value="InterPro"/>
</dbReference>
<keyword evidence="8 14" id="KW-0808">Transferase</keyword>
<dbReference type="Pfam" id="PF20178">
    <property type="entry name" value="ToxA_N"/>
    <property type="match status" value="1"/>
</dbReference>
<comment type="PTM">
    <text evidence="14">Ubiquitinated in the presence of host E1 ubiquitin-activating enzyme, E2 ubiquitin-conjugating enzyme and ubiquitin.</text>
</comment>
<dbReference type="InterPro" id="IPR029487">
    <property type="entry name" value="NEL_dom"/>
</dbReference>
<dbReference type="InterPro" id="IPR051071">
    <property type="entry name" value="LRR-bact_E3_ubiq_ligases"/>
</dbReference>
<comment type="catalytic activity">
    <reaction evidence="1">
        <text>S-ubiquitinyl-[E2 ubiquitin-conjugating enzyme]-L-cysteine + [acceptor protein]-L-lysine = [E2 ubiquitin-conjugating enzyme]-L-cysteine + N(6)-ubiquitinyl-[acceptor protein]-L-lysine.</text>
        <dbReference type="EC" id="2.3.2.27"/>
    </reaction>
</comment>
<dbReference type="PROSITE" id="PS52053">
    <property type="entry name" value="NEL"/>
    <property type="match status" value="1"/>
</dbReference>
<evidence type="ECO:0000259" key="16">
    <source>
        <dbReference type="PROSITE" id="PS52053"/>
    </source>
</evidence>
<evidence type="ECO:0000256" key="12">
    <source>
        <dbReference type="ARBA" id="ARBA00023026"/>
    </source>
</evidence>
<keyword evidence="12" id="KW-0843">Virulence</keyword>
<dbReference type="Gene3D" id="1.20.58.360">
    <property type="entry name" value="Shigella T3SS effector IpaH defines"/>
    <property type="match status" value="1"/>
</dbReference>
<keyword evidence="13 14" id="KW-1035">Host cytoplasm</keyword>
<dbReference type="GO" id="GO:0005576">
    <property type="term" value="C:extracellular region"/>
    <property type="evidence" value="ECO:0007669"/>
    <property type="project" value="UniProtKB-SubCell"/>
</dbReference>
<protein>
    <recommendedName>
        <fullName evidence="5">RING-type E3 ubiquitin transferase</fullName>
        <ecNumber evidence="5">2.3.2.27</ecNumber>
    </recommendedName>
</protein>
<evidence type="ECO:0000256" key="4">
    <source>
        <dbReference type="ARBA" id="ARBA00009868"/>
    </source>
</evidence>
<keyword evidence="11 14" id="KW-0832">Ubl conjugation</keyword>
<dbReference type="GO" id="GO:0061630">
    <property type="term" value="F:ubiquitin protein ligase activity"/>
    <property type="evidence" value="ECO:0007669"/>
    <property type="project" value="UniProtKB-EC"/>
</dbReference>